<keyword evidence="2" id="KW-1185">Reference proteome</keyword>
<sequence>MLSFFKRYRLHRDKKHVHHYPFSFMTVCEHLAPMTSGTFELANQSLENASDWLYQQHDHNAAANLGHFTHSQIENGESQESLSLALSRHSIPVILSNCTEAVLSILPVVVRDTDEVGIIHIGHKMNLKPTLEPRIGSAFHFALSRYRNVRLFFAGASQEETKPEIWEYAEDQGCDWVTDREFTFRYRNHLKQQIGNYLDHCDQVVISIDLSSLLVKNNLDSASSLDIQMVLRTIRHGLVSGKVKAIQLVGDRDRLIYSKQTKAILEELYQMSPLVNHAA</sequence>
<dbReference type="EMBL" id="CP032094">
    <property type="protein sequence ID" value="AXY03170.1"/>
    <property type="molecule type" value="Genomic_DNA"/>
</dbReference>
<evidence type="ECO:0000313" key="2">
    <source>
        <dbReference type="Proteomes" id="UP000262832"/>
    </source>
</evidence>
<dbReference type="SUPFAM" id="SSF52768">
    <property type="entry name" value="Arginase/deacetylase"/>
    <property type="match status" value="1"/>
</dbReference>
<evidence type="ECO:0000313" key="1">
    <source>
        <dbReference type="EMBL" id="AXY03170.1"/>
    </source>
</evidence>
<dbReference type="Gene3D" id="3.40.800.10">
    <property type="entry name" value="Ureohydrolase domain"/>
    <property type="match status" value="1"/>
</dbReference>
<protein>
    <submittedName>
        <fullName evidence="1">Arginase</fullName>
    </submittedName>
</protein>
<name>A0ABN5PJ65_9VIBR</name>
<reference evidence="1 2" key="1">
    <citation type="submission" date="2018-08" db="EMBL/GenBank/DDBJ databases">
        <title>Genomic taxonomy of the Vibrionaceae family.</title>
        <authorList>
            <person name="Gomez-Gil B."/>
            <person name="Tanaka M."/>
            <person name="Sawabe T."/>
            <person name="Enciso-Ibarra K."/>
        </authorList>
    </citation>
    <scope>NUCLEOTIDE SEQUENCE [LARGE SCALE GENOMIC DNA]</scope>
    <source>
        <strain evidence="1 2">CAIM 1831</strain>
    </source>
</reference>
<dbReference type="InterPro" id="IPR023696">
    <property type="entry name" value="Ureohydrolase_dom_sf"/>
</dbReference>
<organism evidence="1 2">
    <name type="scientific">Vibrio alfacsensis</name>
    <dbReference type="NCBI Taxonomy" id="1074311"/>
    <lineage>
        <taxon>Bacteria</taxon>
        <taxon>Pseudomonadati</taxon>
        <taxon>Pseudomonadota</taxon>
        <taxon>Gammaproteobacteria</taxon>
        <taxon>Vibrionales</taxon>
        <taxon>Vibrionaceae</taxon>
        <taxon>Vibrio</taxon>
    </lineage>
</organism>
<dbReference type="RefSeq" id="WP_128813066.1">
    <property type="nucleotide sequence ID" value="NZ_CP032094.1"/>
</dbReference>
<dbReference type="Proteomes" id="UP000262832">
    <property type="component" value="Chromosome II"/>
</dbReference>
<proteinExistence type="predicted"/>
<accession>A0ABN5PJ65</accession>
<gene>
    <name evidence="1" type="ORF">D1115_19935</name>
</gene>